<dbReference type="InterPro" id="IPR031768">
    <property type="entry name" value="CBM60_xylan-bd"/>
</dbReference>
<evidence type="ECO:0000256" key="3">
    <source>
        <dbReference type="ARBA" id="ARBA00022837"/>
    </source>
</evidence>
<gene>
    <name evidence="6" type="ORF">RSSM_01156</name>
</gene>
<evidence type="ECO:0000313" key="7">
    <source>
        <dbReference type="Proteomes" id="UP000011885"/>
    </source>
</evidence>
<proteinExistence type="predicted"/>
<dbReference type="Proteomes" id="UP000011885">
    <property type="component" value="Unassembled WGS sequence"/>
</dbReference>
<evidence type="ECO:0000256" key="4">
    <source>
        <dbReference type="SAM" id="MobiDB-lite"/>
    </source>
</evidence>
<dbReference type="EMBL" id="ANOH01000095">
    <property type="protein sequence ID" value="EMI57315.1"/>
    <property type="molecule type" value="Genomic_DNA"/>
</dbReference>
<dbReference type="SUPFAM" id="SSF50952">
    <property type="entry name" value="Soluble quinoprotein glucose dehydrogenase"/>
    <property type="match status" value="1"/>
</dbReference>
<feature type="domain" description="Calx-beta" evidence="5">
    <location>
        <begin position="482"/>
        <end position="590"/>
    </location>
</feature>
<name>M5U7A9_9BACT</name>
<keyword evidence="1" id="KW-0732">Signal</keyword>
<dbReference type="CDD" id="cd01951">
    <property type="entry name" value="lectin_L-type"/>
    <property type="match status" value="1"/>
</dbReference>
<dbReference type="InterPro" id="IPR012938">
    <property type="entry name" value="Glc/Sorbosone_DH"/>
</dbReference>
<dbReference type="Pfam" id="PF00139">
    <property type="entry name" value="Lectin_legB"/>
    <property type="match status" value="1"/>
</dbReference>
<dbReference type="GO" id="GO:0030246">
    <property type="term" value="F:carbohydrate binding"/>
    <property type="evidence" value="ECO:0007669"/>
    <property type="project" value="UniProtKB-KW"/>
</dbReference>
<dbReference type="InterPro" id="IPR011042">
    <property type="entry name" value="6-blade_b-propeller_TolB-like"/>
</dbReference>
<dbReference type="InterPro" id="IPR011041">
    <property type="entry name" value="Quinoprot_gluc/sorb_DH_b-prop"/>
</dbReference>
<dbReference type="Pfam" id="PF16841">
    <property type="entry name" value="CBM60"/>
    <property type="match status" value="2"/>
</dbReference>
<dbReference type="Gene3D" id="2.60.120.200">
    <property type="match status" value="1"/>
</dbReference>
<feature type="region of interest" description="Disordered" evidence="4">
    <location>
        <begin position="43"/>
        <end position="70"/>
    </location>
</feature>
<keyword evidence="6" id="KW-0430">Lectin</keyword>
<keyword evidence="2" id="KW-0677">Repeat</keyword>
<dbReference type="PANTHER" id="PTHR19328:SF13">
    <property type="entry name" value="HIPL1 PROTEIN"/>
    <property type="match status" value="1"/>
</dbReference>
<dbReference type="InterPro" id="IPR003644">
    <property type="entry name" value="Calx_beta"/>
</dbReference>
<dbReference type="InterPro" id="IPR013320">
    <property type="entry name" value="ConA-like_dom_sf"/>
</dbReference>
<dbReference type="Pfam" id="PF03160">
    <property type="entry name" value="Calx-beta"/>
    <property type="match status" value="1"/>
</dbReference>
<protein>
    <submittedName>
        <fullName evidence="6">Protein containing Legume lectin, beta chain</fullName>
    </submittedName>
</protein>
<dbReference type="GO" id="GO:0007154">
    <property type="term" value="P:cell communication"/>
    <property type="evidence" value="ECO:0007669"/>
    <property type="project" value="InterPro"/>
</dbReference>
<accession>M5U7A9</accession>
<dbReference type="GO" id="GO:0016020">
    <property type="term" value="C:membrane"/>
    <property type="evidence" value="ECO:0007669"/>
    <property type="project" value="InterPro"/>
</dbReference>
<evidence type="ECO:0000256" key="2">
    <source>
        <dbReference type="ARBA" id="ARBA00022737"/>
    </source>
</evidence>
<reference evidence="6 7" key="1">
    <citation type="journal article" date="2013" name="Mar. Genomics">
        <title>Expression of sulfatases in Rhodopirellula baltica and the diversity of sulfatases in the genus Rhodopirellula.</title>
        <authorList>
            <person name="Wegner C.E."/>
            <person name="Richter-Heitmann T."/>
            <person name="Klindworth A."/>
            <person name="Klockow C."/>
            <person name="Richter M."/>
            <person name="Achstetter T."/>
            <person name="Glockner F.O."/>
            <person name="Harder J."/>
        </authorList>
    </citation>
    <scope>NUCLEOTIDE SEQUENCE [LARGE SCALE GENOMIC DNA]</scope>
    <source>
        <strain evidence="6 7">SM41</strain>
    </source>
</reference>
<dbReference type="Gene3D" id="2.60.40.2030">
    <property type="match status" value="1"/>
</dbReference>
<comment type="caution">
    <text evidence="6">The sequence shown here is derived from an EMBL/GenBank/DDBJ whole genome shotgun (WGS) entry which is preliminary data.</text>
</comment>
<evidence type="ECO:0000256" key="1">
    <source>
        <dbReference type="ARBA" id="ARBA00022729"/>
    </source>
</evidence>
<organism evidence="6 7">
    <name type="scientific">Rhodopirellula sallentina SM41</name>
    <dbReference type="NCBI Taxonomy" id="1263870"/>
    <lineage>
        <taxon>Bacteria</taxon>
        <taxon>Pseudomonadati</taxon>
        <taxon>Planctomycetota</taxon>
        <taxon>Planctomycetia</taxon>
        <taxon>Pirellulales</taxon>
        <taxon>Pirellulaceae</taxon>
        <taxon>Rhodopirellula</taxon>
    </lineage>
</organism>
<dbReference type="Gene3D" id="2.120.10.30">
    <property type="entry name" value="TolB, C-terminal domain"/>
    <property type="match status" value="1"/>
</dbReference>
<dbReference type="PANTHER" id="PTHR19328">
    <property type="entry name" value="HEDGEHOG-INTERACTING PROTEIN"/>
    <property type="match status" value="1"/>
</dbReference>
<dbReference type="Pfam" id="PF14252">
    <property type="entry name" value="DUF4347"/>
    <property type="match status" value="1"/>
</dbReference>
<dbReference type="SUPFAM" id="SSF141072">
    <property type="entry name" value="CalX-like"/>
    <property type="match status" value="1"/>
</dbReference>
<dbReference type="Pfam" id="PF07995">
    <property type="entry name" value="GSDH"/>
    <property type="match status" value="2"/>
</dbReference>
<keyword evidence="3" id="KW-0106">Calcium</keyword>
<dbReference type="SMART" id="SM00237">
    <property type="entry name" value="Calx_beta"/>
    <property type="match status" value="1"/>
</dbReference>
<dbReference type="Gene3D" id="2.60.60.40">
    <property type="match status" value="2"/>
</dbReference>
<keyword evidence="7" id="KW-1185">Reference proteome</keyword>
<dbReference type="InterPro" id="IPR056573">
    <property type="entry name" value="Lectin_L-type_dom"/>
</dbReference>
<dbReference type="InterPro" id="IPR025592">
    <property type="entry name" value="DUF4347"/>
</dbReference>
<dbReference type="SUPFAM" id="SSF49899">
    <property type="entry name" value="Concanavalin A-like lectins/glucanases"/>
    <property type="match status" value="1"/>
</dbReference>
<dbReference type="InterPro" id="IPR001220">
    <property type="entry name" value="Legume_lectin_dom"/>
</dbReference>
<evidence type="ECO:0000259" key="5">
    <source>
        <dbReference type="SMART" id="SM00237"/>
    </source>
</evidence>
<dbReference type="PATRIC" id="fig|1263870.3.peg.1248"/>
<dbReference type="AlphaFoldDB" id="M5U7A9"/>
<sequence>MKPSILRRRSRDQKPLELQRQNHWSLAHLEPRRMLAGDAGAEVAAAVDSAPTSTDVSGSEHAESSPKATLQAETAAREIAFVDSEVAVSEQIDAWVRDGVELVIVDSSSDAVMQMDAAIQKRSAISAIHILSHGDSGRLMIGDQLIDAERLKSHAGMLRSWAERLTDDADILIYGCKVAAGSEGERFVQMLARHTGADVAASSDVTGSDRFRGDWDLEVTTGAIEANLLASAKDLNRFTTTLPITVFAAGSTGEEQMQLEIDGTIVQTWNNVAGDAEAGVFQEFTYNGGADATADQVRVIFSNDAYEPSLDLDRNLRVDRVVVNGNTVQSEDPLVFGTGTWLPDDGISPGYRQSEWIHGNGYFQYYDNSELPSSISIYAAGSENTERMELWIDGTLANTWNNIGGDADAREFVRYDYTATSQVSIDQVKIVFSNDLYENDGEIDRNLRVDKVVIDGAVYETEAPDVFSTGTYQDDEISPGYKQAETLHINGYFQYGSALNPGVISLQTSNVNVDEDAGTVSIEVIRSGGSDGEVTVDYETQEGTATDGADFVGQQGTLTFENGQTSQNIVIALSNDNTIESNEAFNVTIDNVTGGATLLVPRTATVTIVDDEVELPSYSNFNSVAGLQLNGDARRTGNALELTTDNLNRAGSAFFTSPIKLDQNASFRSAFSFEITGGGGPNGADGLTFTIQNDPREADAVGANGGRLGYEGIENSVAIEFDTYRNGDLEVNANHVSIISGTIFDSLRTAIPDVDLNDGGRYYVWVDYNGVSDNLSVFLSSTPDKPALALMKATVDLGTIVGDTGYVGFTAGTGGLDNSHRIRNWSLDQQAPALDPPAEQPDTVYSLTLASGLNQPTAIDWLPDGTMLIAEKGGVVKARVGESVSSTPFIDISTMVNGTRDRGLLDIAVHPDFENNPYVYLLFTYDPPEVYNQAAGTLAGPNGNGNRAGRLIRVTADVDNGYHTAVAGSEVVLLGTNSTWDNFNGFANSTFDFNEPPAGELPDGSYLEDFIPSDSESHTIGALAFGTDGNLFVSIGDGASYNRVDVRADRVQDIDSLSGKVLRIDPITGEGLTDNPFFNGDADANRSKVYQLGLRNPFRMSVDPETGQLYVGDVGWTKWEEINAAGPGANFGWPFYEGGSGVSEVNTRYRDTPEGQAFFSQSIDVEASIYGLNHQVDGINAIVMGDVYRGDFYGEVFDGDIFFNDLGQGIVRHASIDANGNVTDVQTFVTGANVVVAISQGPDGILHYVDLDDGRIGRWELI</sequence>
<evidence type="ECO:0000313" key="6">
    <source>
        <dbReference type="EMBL" id="EMI57315.1"/>
    </source>
</evidence>
<dbReference type="InterPro" id="IPR038081">
    <property type="entry name" value="CalX-like_sf"/>
</dbReference>